<sequence>MKLLSKRDSTDIDLICKQNWVKHDGMFELELVERASRIPINEKNHSNNKRLLICFPPNNFLTMSSNLPVFPGTMLTGDSPTKTPTQAPTQTSPETEFDNETAMAIELLIKETAEESFAVKTEIPAERDIIQIDSEEDDVWKTDTTGLMTMVKTTSSLTPLSKNLSYSQYDIDWDKGEEYGERATLVKTSSMRDISRMEGEDDDYSKMIPPGIISMRYRIPKKHEVENSTPVSTDSTTPVLEIKKDRLCDQHGKPIRDIRAYQFSLFRRRNTIDRQLRTIQDYLESHPEDPNYVPPSKKRRDSQEDRGSRERKETDSRTQERPSRSTAQKESDNYDSRKYHHREYASNKRPKKYHHDGDYRREHPSDSKDRQKRMEWASTLKRDQLPKEEL</sequence>
<organism evidence="2 3">
    <name type="scientific">Romanomermis culicivorax</name>
    <name type="common">Nematode worm</name>
    <dbReference type="NCBI Taxonomy" id="13658"/>
    <lineage>
        <taxon>Eukaryota</taxon>
        <taxon>Metazoa</taxon>
        <taxon>Ecdysozoa</taxon>
        <taxon>Nematoda</taxon>
        <taxon>Enoplea</taxon>
        <taxon>Dorylaimia</taxon>
        <taxon>Mermithida</taxon>
        <taxon>Mermithoidea</taxon>
        <taxon>Mermithidae</taxon>
        <taxon>Romanomermis</taxon>
    </lineage>
</organism>
<proteinExistence type="predicted"/>
<feature type="compositionally biased region" description="Basic and acidic residues" evidence="1">
    <location>
        <begin position="355"/>
        <end position="390"/>
    </location>
</feature>
<keyword evidence="2" id="KW-1185">Reference proteome</keyword>
<feature type="region of interest" description="Disordered" evidence="1">
    <location>
        <begin position="76"/>
        <end position="95"/>
    </location>
</feature>
<dbReference type="AlphaFoldDB" id="A0A915KPV5"/>
<evidence type="ECO:0000313" key="2">
    <source>
        <dbReference type="Proteomes" id="UP000887565"/>
    </source>
</evidence>
<accession>A0A915KPV5</accession>
<feature type="compositionally biased region" description="Basic and acidic residues" evidence="1">
    <location>
        <begin position="301"/>
        <end position="346"/>
    </location>
</feature>
<reference evidence="3" key="1">
    <citation type="submission" date="2022-11" db="UniProtKB">
        <authorList>
            <consortium name="WormBaseParasite"/>
        </authorList>
    </citation>
    <scope>IDENTIFICATION</scope>
</reference>
<protein>
    <submittedName>
        <fullName evidence="3">Uncharacterized protein</fullName>
    </submittedName>
</protein>
<evidence type="ECO:0000256" key="1">
    <source>
        <dbReference type="SAM" id="MobiDB-lite"/>
    </source>
</evidence>
<evidence type="ECO:0000313" key="3">
    <source>
        <dbReference type="WBParaSite" id="nRc.2.0.1.t40776-RA"/>
    </source>
</evidence>
<name>A0A915KPV5_ROMCU</name>
<dbReference type="Proteomes" id="UP000887565">
    <property type="component" value="Unplaced"/>
</dbReference>
<feature type="region of interest" description="Disordered" evidence="1">
    <location>
        <begin position="282"/>
        <end position="390"/>
    </location>
</feature>
<dbReference type="WBParaSite" id="nRc.2.0.1.t40776-RA">
    <property type="protein sequence ID" value="nRc.2.0.1.t40776-RA"/>
    <property type="gene ID" value="nRc.2.0.1.g40776"/>
</dbReference>
<feature type="compositionally biased region" description="Low complexity" evidence="1">
    <location>
        <begin position="79"/>
        <end position="94"/>
    </location>
</feature>